<proteinExistence type="predicted"/>
<evidence type="ECO:0000313" key="1">
    <source>
        <dbReference type="EMBL" id="SET23737.1"/>
    </source>
</evidence>
<dbReference type="STRING" id="568860.SAMN05421811_102470"/>
<gene>
    <name evidence="1" type="ORF">SAMN05421811_102470</name>
</gene>
<protein>
    <submittedName>
        <fullName evidence="1">Uncharacterized protein</fullName>
    </submittedName>
</protein>
<dbReference type="Proteomes" id="UP000199361">
    <property type="component" value="Unassembled WGS sequence"/>
</dbReference>
<evidence type="ECO:0000313" key="2">
    <source>
        <dbReference type="Proteomes" id="UP000199361"/>
    </source>
</evidence>
<name>A0A1I0CVG9_9ACTN</name>
<sequence length="113" mass="12423">MESPVTASAAVLAPPDVFTDEDCPGISPHPAVPSPGRTALRWIGQGVAPGRVVAYTCSCRMTAYELVACGGVYQIRRRTLPRRGVPPVSWTADRWRRGEALEWWRRLLAGHAR</sequence>
<dbReference type="AlphaFoldDB" id="A0A1I0CVG9"/>
<reference evidence="1 2" key="1">
    <citation type="submission" date="2016-10" db="EMBL/GenBank/DDBJ databases">
        <authorList>
            <person name="de Groot N.N."/>
        </authorList>
    </citation>
    <scope>NUCLEOTIDE SEQUENCE [LARGE SCALE GENOMIC DNA]</scope>
    <source>
        <strain evidence="1 2">CGMCC 4.5598</strain>
    </source>
</reference>
<keyword evidence="2" id="KW-1185">Reference proteome</keyword>
<accession>A0A1I0CVG9</accession>
<dbReference type="EMBL" id="FOHX01000002">
    <property type="protein sequence ID" value="SET23737.1"/>
    <property type="molecule type" value="Genomic_DNA"/>
</dbReference>
<organism evidence="1 2">
    <name type="scientific">Nonomuraea wenchangensis</name>
    <dbReference type="NCBI Taxonomy" id="568860"/>
    <lineage>
        <taxon>Bacteria</taxon>
        <taxon>Bacillati</taxon>
        <taxon>Actinomycetota</taxon>
        <taxon>Actinomycetes</taxon>
        <taxon>Streptosporangiales</taxon>
        <taxon>Streptosporangiaceae</taxon>
        <taxon>Nonomuraea</taxon>
    </lineage>
</organism>